<evidence type="ECO:0000313" key="6">
    <source>
        <dbReference type="EMBL" id="EFD00756.1"/>
    </source>
</evidence>
<evidence type="ECO:0000259" key="5">
    <source>
        <dbReference type="PROSITE" id="PS50930"/>
    </source>
</evidence>
<dbReference type="EMBL" id="ACIO01000073">
    <property type="protein sequence ID" value="EFD00756.1"/>
    <property type="molecule type" value="Genomic_DNA"/>
</dbReference>
<feature type="domain" description="Response regulatory" evidence="4">
    <location>
        <begin position="2"/>
        <end position="117"/>
    </location>
</feature>
<gene>
    <name evidence="6" type="ORF">CLOSTHATH_01061</name>
</gene>
<dbReference type="InterPro" id="IPR011006">
    <property type="entry name" value="CheY-like_superfamily"/>
</dbReference>
<proteinExistence type="predicted"/>
<dbReference type="InterPro" id="IPR046947">
    <property type="entry name" value="LytR-like"/>
</dbReference>
<evidence type="ECO:0000256" key="1">
    <source>
        <dbReference type="ARBA" id="ARBA00018672"/>
    </source>
</evidence>
<dbReference type="GeneID" id="93152993"/>
<comment type="function">
    <text evidence="2">May play the central regulatory role in sporulation. It may be an element of the effector pathway responsible for the activation of sporulation genes in response to nutritional stress. Spo0A may act in concert with spo0H (a sigma factor) to control the expression of some genes that are critical to the sporulation process.</text>
</comment>
<dbReference type="GO" id="GO:0000156">
    <property type="term" value="F:phosphorelay response regulator activity"/>
    <property type="evidence" value="ECO:0007669"/>
    <property type="project" value="InterPro"/>
</dbReference>
<name>D3ABT3_9FIRM</name>
<evidence type="ECO:0000256" key="3">
    <source>
        <dbReference type="PROSITE-ProRule" id="PRU00169"/>
    </source>
</evidence>
<dbReference type="PROSITE" id="PS50110">
    <property type="entry name" value="RESPONSE_REGULATORY"/>
    <property type="match status" value="1"/>
</dbReference>
<dbReference type="HOGENOM" id="CLU_000445_14_1_9"/>
<evidence type="ECO:0000259" key="4">
    <source>
        <dbReference type="PROSITE" id="PS50110"/>
    </source>
</evidence>
<keyword evidence="3" id="KW-0597">Phosphoprotein</keyword>
<dbReference type="Pfam" id="PF04397">
    <property type="entry name" value="LytTR"/>
    <property type="match status" value="1"/>
</dbReference>
<dbReference type="PANTHER" id="PTHR37299:SF1">
    <property type="entry name" value="STAGE 0 SPORULATION PROTEIN A HOMOLOG"/>
    <property type="match status" value="1"/>
</dbReference>
<dbReference type="InterPro" id="IPR007492">
    <property type="entry name" value="LytTR_DNA-bd_dom"/>
</dbReference>
<accession>D3ABT3</accession>
<protein>
    <recommendedName>
        <fullName evidence="1">Stage 0 sporulation protein A homolog</fullName>
    </recommendedName>
</protein>
<dbReference type="Gene3D" id="3.40.50.2300">
    <property type="match status" value="1"/>
</dbReference>
<dbReference type="RefSeq" id="WP_006771603.1">
    <property type="nucleotide sequence ID" value="NZ_GG667616.1"/>
</dbReference>
<dbReference type="Pfam" id="PF00072">
    <property type="entry name" value="Response_reg"/>
    <property type="match status" value="1"/>
</dbReference>
<dbReference type="AlphaFoldDB" id="D3ABT3"/>
<comment type="caution">
    <text evidence="6">The sequence shown here is derived from an EMBL/GenBank/DDBJ whole genome shotgun (WGS) entry which is preliminary data.</text>
</comment>
<dbReference type="InterPro" id="IPR001789">
    <property type="entry name" value="Sig_transdc_resp-reg_receiver"/>
</dbReference>
<dbReference type="Gene3D" id="2.40.50.1020">
    <property type="entry name" value="LytTr DNA-binding domain"/>
    <property type="match status" value="1"/>
</dbReference>
<evidence type="ECO:0000256" key="2">
    <source>
        <dbReference type="ARBA" id="ARBA00024867"/>
    </source>
</evidence>
<dbReference type="GO" id="GO:0003677">
    <property type="term" value="F:DNA binding"/>
    <property type="evidence" value="ECO:0007669"/>
    <property type="project" value="InterPro"/>
</dbReference>
<dbReference type="PROSITE" id="PS50930">
    <property type="entry name" value="HTH_LYTTR"/>
    <property type="match status" value="1"/>
</dbReference>
<organism evidence="6 7">
    <name type="scientific">Hungatella hathewayi DSM 13479</name>
    <dbReference type="NCBI Taxonomy" id="566550"/>
    <lineage>
        <taxon>Bacteria</taxon>
        <taxon>Bacillati</taxon>
        <taxon>Bacillota</taxon>
        <taxon>Clostridia</taxon>
        <taxon>Lachnospirales</taxon>
        <taxon>Lachnospiraceae</taxon>
        <taxon>Hungatella</taxon>
    </lineage>
</organism>
<dbReference type="SMART" id="SM00448">
    <property type="entry name" value="REC"/>
    <property type="match status" value="1"/>
</dbReference>
<reference evidence="6 7" key="1">
    <citation type="submission" date="2010-01" db="EMBL/GenBank/DDBJ databases">
        <authorList>
            <person name="Weinstock G."/>
            <person name="Sodergren E."/>
            <person name="Clifton S."/>
            <person name="Fulton L."/>
            <person name="Fulton B."/>
            <person name="Courtney L."/>
            <person name="Fronick C."/>
            <person name="Harrison M."/>
            <person name="Strong C."/>
            <person name="Farmer C."/>
            <person name="Delahaunty K."/>
            <person name="Markovic C."/>
            <person name="Hall O."/>
            <person name="Minx P."/>
            <person name="Tomlinson C."/>
            <person name="Mitreva M."/>
            <person name="Nelson J."/>
            <person name="Hou S."/>
            <person name="Wollam A."/>
            <person name="Pepin K.H."/>
            <person name="Johnson M."/>
            <person name="Bhonagiri V."/>
            <person name="Nash W.E."/>
            <person name="Warren W."/>
            <person name="Chinwalla A."/>
            <person name="Mardis E.R."/>
            <person name="Wilson R.K."/>
        </authorList>
    </citation>
    <scope>NUCLEOTIDE SEQUENCE [LARGE SCALE GENOMIC DNA]</scope>
    <source>
        <strain evidence="6 7">DSM 13479</strain>
    </source>
</reference>
<feature type="domain" description="HTH LytTR-type" evidence="5">
    <location>
        <begin position="134"/>
        <end position="240"/>
    </location>
</feature>
<feature type="modified residue" description="4-aspartylphosphate" evidence="3">
    <location>
        <position position="54"/>
    </location>
</feature>
<dbReference type="SMART" id="SM00850">
    <property type="entry name" value="LytTR"/>
    <property type="match status" value="1"/>
</dbReference>
<dbReference type="SUPFAM" id="SSF52172">
    <property type="entry name" value="CheY-like"/>
    <property type="match status" value="1"/>
</dbReference>
<evidence type="ECO:0000313" key="7">
    <source>
        <dbReference type="Proteomes" id="UP000004968"/>
    </source>
</evidence>
<dbReference type="PANTHER" id="PTHR37299">
    <property type="entry name" value="TRANSCRIPTIONAL REGULATOR-RELATED"/>
    <property type="match status" value="1"/>
</dbReference>
<sequence>MKIVVVDDERPARSELAFLITDILPEAEILEAASGAAALELFLSTPDICLAFLDINLNDMEGTTLAAAMQKILPDVPVVFATAYSEYAVRAFELGAADYILKPVEPDRLRSVLKKCMAVPGASLSVSDPMENKIAIRFNRKVIFTDTKDIIYIETSGRGCMIHTVTDGYAENILIGDYEKRLSHLGFFRIHKSYLVNLAFVSEVFPWANNGLALKLKGCGSEIFPIGREKTKAFRQRMKI</sequence>
<dbReference type="Proteomes" id="UP000004968">
    <property type="component" value="Unassembled WGS sequence"/>
</dbReference>